<dbReference type="EC" id="2.3.1.-" evidence="2"/>
<dbReference type="Proteomes" id="UP001629059">
    <property type="component" value="Unassembled WGS sequence"/>
</dbReference>
<evidence type="ECO:0000313" key="3">
    <source>
        <dbReference type="Proteomes" id="UP001629059"/>
    </source>
</evidence>
<dbReference type="Pfam" id="PF00583">
    <property type="entry name" value="Acetyltransf_1"/>
    <property type="match status" value="1"/>
</dbReference>
<evidence type="ECO:0000313" key="2">
    <source>
        <dbReference type="EMBL" id="MFL9835932.1"/>
    </source>
</evidence>
<gene>
    <name evidence="2" type="ORF">ABS768_00385</name>
</gene>
<dbReference type="InterPro" id="IPR016181">
    <property type="entry name" value="Acyl_CoA_acyltransferase"/>
</dbReference>
<dbReference type="EMBL" id="JBELQB010000001">
    <property type="protein sequence ID" value="MFL9835932.1"/>
    <property type="molecule type" value="Genomic_DNA"/>
</dbReference>
<proteinExistence type="predicted"/>
<organism evidence="2 3">
    <name type="scientific">Flavobacterium rhizophilum</name>
    <dbReference type="NCBI Taxonomy" id="3163296"/>
    <lineage>
        <taxon>Bacteria</taxon>
        <taxon>Pseudomonadati</taxon>
        <taxon>Bacteroidota</taxon>
        <taxon>Flavobacteriia</taxon>
        <taxon>Flavobacteriales</taxon>
        <taxon>Flavobacteriaceae</taxon>
        <taxon>Flavobacterium</taxon>
    </lineage>
</organism>
<accession>A0ABW8Y7X5</accession>
<name>A0ABW8Y7X5_9FLAO</name>
<dbReference type="CDD" id="cd04301">
    <property type="entry name" value="NAT_SF"/>
    <property type="match status" value="1"/>
</dbReference>
<dbReference type="RefSeq" id="WP_408072853.1">
    <property type="nucleotide sequence ID" value="NZ_JBELQB010000001.1"/>
</dbReference>
<dbReference type="PROSITE" id="PS51186">
    <property type="entry name" value="GNAT"/>
    <property type="match status" value="1"/>
</dbReference>
<keyword evidence="2" id="KW-0808">Transferase</keyword>
<evidence type="ECO:0000259" key="1">
    <source>
        <dbReference type="PROSITE" id="PS51186"/>
    </source>
</evidence>
<protein>
    <submittedName>
        <fullName evidence="2">GNAT family N-acetyltransferase</fullName>
        <ecNumber evidence="2">2.3.1.-</ecNumber>
    </submittedName>
</protein>
<reference evidence="2 3" key="1">
    <citation type="submission" date="2024-06" db="EMBL/GenBank/DDBJ databases">
        <authorList>
            <person name="Kaempfer P."/>
            <person name="Viver T."/>
        </authorList>
    </citation>
    <scope>NUCLEOTIDE SEQUENCE [LARGE SCALE GENOMIC DNA]</scope>
    <source>
        <strain evidence="2 3">ST-75</strain>
    </source>
</reference>
<dbReference type="InterPro" id="IPR000182">
    <property type="entry name" value="GNAT_dom"/>
</dbReference>
<feature type="domain" description="N-acetyltransferase" evidence="1">
    <location>
        <begin position="16"/>
        <end position="179"/>
    </location>
</feature>
<comment type="caution">
    <text evidence="2">The sequence shown here is derived from an EMBL/GenBank/DDBJ whole genome shotgun (WGS) entry which is preliminary data.</text>
</comment>
<dbReference type="SUPFAM" id="SSF55729">
    <property type="entry name" value="Acyl-CoA N-acyltransferases (Nat)"/>
    <property type="match status" value="1"/>
</dbReference>
<dbReference type="GO" id="GO:0016746">
    <property type="term" value="F:acyltransferase activity"/>
    <property type="evidence" value="ECO:0007669"/>
    <property type="project" value="UniProtKB-KW"/>
</dbReference>
<keyword evidence="3" id="KW-1185">Reference proteome</keyword>
<dbReference type="Gene3D" id="3.40.630.30">
    <property type="match status" value="1"/>
</dbReference>
<dbReference type="PANTHER" id="PTHR43072">
    <property type="entry name" value="N-ACETYLTRANSFERASE"/>
    <property type="match status" value="1"/>
</dbReference>
<sequence>MDKLYSENKIPSGEVITIRTGSRQDAQKLIALKKSYITGTTSIPLYEDEYRNTIVEEAEWIDRYNNQDNSLLLLAEYNGEVIGNIDLTGNQRRKLYHTGMIGMGIHNDWQNKKIGSLLMETTIEWAKTSLLQIVWLEVYASNTAGIKLYEKFGFERCGLIKNFFREGKTIDKITMVKYL</sequence>
<keyword evidence="2" id="KW-0012">Acyltransferase</keyword>